<sequence>MAEEGIANAGAHDNHAPPQDNQLPPLEEVDMGDQVLVVPPLITDGEIREAFLNLTQAMTTEANAFISQVQSMMAQVNLEVVPRMPQYASTMESCLRHITRMKPPMFYS</sequence>
<proteinExistence type="predicted"/>
<comment type="caution">
    <text evidence="2">The sequence shown here is derived from an EMBL/GenBank/DDBJ whole genome shotgun (WGS) entry which is preliminary data.</text>
</comment>
<protein>
    <submittedName>
        <fullName evidence="2">Uncharacterized protein</fullName>
    </submittedName>
</protein>
<name>A0A6N2C3Z3_SOLCI</name>
<accession>A0A6N2C3Z3</accession>
<feature type="region of interest" description="Disordered" evidence="1">
    <location>
        <begin position="1"/>
        <end position="28"/>
    </location>
</feature>
<dbReference type="AlphaFoldDB" id="A0A6N2C3Z3"/>
<reference evidence="2" key="1">
    <citation type="submission" date="2019-05" db="EMBL/GenBank/DDBJ databases">
        <title>The de novo reference genome and transcriptome assemblies of the wild tomato species Solanum chilense.</title>
        <authorList>
            <person name="Stam R."/>
            <person name="Nosenko T."/>
            <person name="Hoerger A.C."/>
            <person name="Stephan W."/>
            <person name="Seidel M.A."/>
            <person name="Kuhn J.M.M."/>
            <person name="Haberer G."/>
            <person name="Tellier A."/>
        </authorList>
    </citation>
    <scope>NUCLEOTIDE SEQUENCE</scope>
    <source>
        <tissue evidence="2">Mature leaves</tissue>
    </source>
</reference>
<evidence type="ECO:0000313" key="2">
    <source>
        <dbReference type="EMBL" id="TMX01885.1"/>
    </source>
</evidence>
<organism evidence="2">
    <name type="scientific">Solanum chilense</name>
    <name type="common">Tomato</name>
    <name type="synonym">Lycopersicon chilense</name>
    <dbReference type="NCBI Taxonomy" id="4083"/>
    <lineage>
        <taxon>Eukaryota</taxon>
        <taxon>Viridiplantae</taxon>
        <taxon>Streptophyta</taxon>
        <taxon>Embryophyta</taxon>
        <taxon>Tracheophyta</taxon>
        <taxon>Spermatophyta</taxon>
        <taxon>Magnoliopsida</taxon>
        <taxon>eudicotyledons</taxon>
        <taxon>Gunneridae</taxon>
        <taxon>Pentapetalae</taxon>
        <taxon>asterids</taxon>
        <taxon>lamiids</taxon>
        <taxon>Solanales</taxon>
        <taxon>Solanaceae</taxon>
        <taxon>Solanoideae</taxon>
        <taxon>Solaneae</taxon>
        <taxon>Solanum</taxon>
        <taxon>Solanum subgen. Lycopersicon</taxon>
    </lineage>
</organism>
<gene>
    <name evidence="2" type="ORF">EJD97_023254</name>
</gene>
<evidence type="ECO:0000256" key="1">
    <source>
        <dbReference type="SAM" id="MobiDB-lite"/>
    </source>
</evidence>
<dbReference type="EMBL" id="RXGB01000752">
    <property type="protein sequence ID" value="TMX01885.1"/>
    <property type="molecule type" value="Genomic_DNA"/>
</dbReference>